<dbReference type="EMBL" id="FQYT01000015">
    <property type="protein sequence ID" value="SHJ22881.1"/>
    <property type="molecule type" value="Genomic_DNA"/>
</dbReference>
<organism evidence="2 3">
    <name type="scientific">Parasporobacterium paucivorans DSM 15970</name>
    <dbReference type="NCBI Taxonomy" id="1122934"/>
    <lineage>
        <taxon>Bacteria</taxon>
        <taxon>Bacillati</taxon>
        <taxon>Bacillota</taxon>
        <taxon>Clostridia</taxon>
        <taxon>Lachnospirales</taxon>
        <taxon>Lachnospiraceae</taxon>
        <taxon>Parasporobacterium</taxon>
    </lineage>
</organism>
<proteinExistence type="predicted"/>
<name>A0A1M6HL26_9FIRM</name>
<keyword evidence="3" id="KW-1185">Reference proteome</keyword>
<keyword evidence="1" id="KW-0812">Transmembrane</keyword>
<dbReference type="GO" id="GO:0140359">
    <property type="term" value="F:ABC-type transporter activity"/>
    <property type="evidence" value="ECO:0007669"/>
    <property type="project" value="InterPro"/>
</dbReference>
<feature type="transmembrane region" description="Helical" evidence="1">
    <location>
        <begin position="77"/>
        <end position="98"/>
    </location>
</feature>
<feature type="transmembrane region" description="Helical" evidence="1">
    <location>
        <begin position="238"/>
        <end position="259"/>
    </location>
</feature>
<reference evidence="2 3" key="1">
    <citation type="submission" date="2016-11" db="EMBL/GenBank/DDBJ databases">
        <authorList>
            <person name="Jaros S."/>
            <person name="Januszkiewicz K."/>
            <person name="Wedrychowicz H."/>
        </authorList>
    </citation>
    <scope>NUCLEOTIDE SEQUENCE [LARGE SCALE GENOMIC DNA]</scope>
    <source>
        <strain evidence="2 3">DSM 15970</strain>
    </source>
</reference>
<keyword evidence="1" id="KW-0472">Membrane</keyword>
<gene>
    <name evidence="2" type="ORF">SAMN02745691_01563</name>
</gene>
<feature type="transmembrane region" description="Helical" evidence="1">
    <location>
        <begin position="12"/>
        <end position="31"/>
    </location>
</feature>
<dbReference type="GO" id="GO:0005886">
    <property type="term" value="C:plasma membrane"/>
    <property type="evidence" value="ECO:0007669"/>
    <property type="project" value="UniProtKB-SubCell"/>
</dbReference>
<dbReference type="AlphaFoldDB" id="A0A1M6HL26"/>
<evidence type="ECO:0000313" key="3">
    <source>
        <dbReference type="Proteomes" id="UP000184342"/>
    </source>
</evidence>
<evidence type="ECO:0000313" key="2">
    <source>
        <dbReference type="EMBL" id="SHJ22881.1"/>
    </source>
</evidence>
<protein>
    <submittedName>
        <fullName evidence="2">ABC-2 family transporter protein</fullName>
    </submittedName>
</protein>
<dbReference type="Proteomes" id="UP000184342">
    <property type="component" value="Unassembled WGS sequence"/>
</dbReference>
<feature type="transmembrane region" description="Helical" evidence="1">
    <location>
        <begin position="189"/>
        <end position="208"/>
    </location>
</feature>
<sequence length="267" mass="29145">MNILKKELRSGIKVFTFWILGLIFIDFAGLTKFTGIAGSSASVDVVELMGRFPRIILAVFGVVNLDVSSLGGYYSVLHFYVLVCVSIYAIHMGGAAISRETSDRTYEFIFTKPRSRSHVVGYKLLSGAIFLAVFCIIHAVLSMFAIASLNLDGDIGGPIILFGTTAFLTGILYLTAGAFLAAFSKRNGIGMLAGNIMFLATFIIGVVSDMFEKGSAVRYLTPLKYFLPNEILQKNMSILFFVINIAAVGLLLYGTMFLFDQKDLIEG</sequence>
<feature type="transmembrane region" description="Helical" evidence="1">
    <location>
        <begin position="159"/>
        <end position="182"/>
    </location>
</feature>
<keyword evidence="1" id="KW-1133">Transmembrane helix</keyword>
<accession>A0A1M6HL26</accession>
<evidence type="ECO:0000256" key="1">
    <source>
        <dbReference type="SAM" id="Phobius"/>
    </source>
</evidence>
<dbReference type="STRING" id="1122934.SAMN02745691_01563"/>
<dbReference type="RefSeq" id="WP_073993820.1">
    <property type="nucleotide sequence ID" value="NZ_FQYT01000015.1"/>
</dbReference>
<feature type="transmembrane region" description="Helical" evidence="1">
    <location>
        <begin position="119"/>
        <end position="147"/>
    </location>
</feature>
<dbReference type="Pfam" id="PF12679">
    <property type="entry name" value="ABC2_membrane_2"/>
    <property type="match status" value="1"/>
</dbReference>